<evidence type="ECO:0000313" key="1">
    <source>
        <dbReference type="EMBL" id="RUS93645.1"/>
    </source>
</evidence>
<evidence type="ECO:0008006" key="3">
    <source>
        <dbReference type="Google" id="ProtNLM"/>
    </source>
</evidence>
<reference evidence="1 2" key="1">
    <citation type="journal article" date="2019" name="Genome Biol. Evol.">
        <title>Day and night: Metabolic profiles and evolutionary relationships of six axenic non-marine cyanobacteria.</title>
        <authorList>
            <person name="Will S.E."/>
            <person name="Henke P."/>
            <person name="Boedeker C."/>
            <person name="Huang S."/>
            <person name="Brinkmann H."/>
            <person name="Rohde M."/>
            <person name="Jarek M."/>
            <person name="Friedl T."/>
            <person name="Seufert S."/>
            <person name="Schumacher M."/>
            <person name="Overmann J."/>
            <person name="Neumann-Schaal M."/>
            <person name="Petersen J."/>
        </authorList>
    </citation>
    <scope>NUCLEOTIDE SEQUENCE [LARGE SCALE GENOMIC DNA]</scope>
    <source>
        <strain evidence="1 2">SAG 1403-4b</strain>
    </source>
</reference>
<name>A0A433UIJ3_ANAVA</name>
<accession>A0A433UIJ3</accession>
<dbReference type="SUPFAM" id="SSF52540">
    <property type="entry name" value="P-loop containing nucleoside triphosphate hydrolases"/>
    <property type="match status" value="1"/>
</dbReference>
<dbReference type="OrthoDB" id="448481at2"/>
<protein>
    <recommendedName>
        <fullName evidence="3">NACHT domain-containing protein</fullName>
    </recommendedName>
</protein>
<dbReference type="Gene3D" id="3.40.50.300">
    <property type="entry name" value="P-loop containing nucleotide triphosphate hydrolases"/>
    <property type="match status" value="1"/>
</dbReference>
<dbReference type="Proteomes" id="UP000276103">
    <property type="component" value="Unassembled WGS sequence"/>
</dbReference>
<dbReference type="RefSeq" id="WP_127055976.1">
    <property type="nucleotide sequence ID" value="NZ_RSCM01000017.1"/>
</dbReference>
<gene>
    <name evidence="1" type="ORF">DSM107003_41460</name>
</gene>
<comment type="caution">
    <text evidence="1">The sequence shown here is derived from an EMBL/GenBank/DDBJ whole genome shotgun (WGS) entry which is preliminary data.</text>
</comment>
<dbReference type="EMBL" id="RSCM01000017">
    <property type="protein sequence ID" value="RUS93645.1"/>
    <property type="molecule type" value="Genomic_DNA"/>
</dbReference>
<sequence length="1318" mass="152173">MPDSYDLTQLDPNSFEHLVNHLALRALGLGVTGFSPGSDGGRDGYFEGEAPYPSETDRWSGSWYLQSKFHKPHLSKDPQKWLVNQIKAELKEFKDPESGRKLPDNWIVVTNIDPSGTPETGAFDQANELVAKECPALKNNFHIWGGRKIIDLLILHPEISNHYRHFLTPGNILTEIYDQLKDAQAEVKTILRFLILSQFDEQQYTKLEQAGGTERPGIHKLFVDLPFRCQEYNLQDLVMPLLLQTSAKCHRINEQEADTKEWQIWNKHPSRAKVWFLKGGPGQGKSTITQFFCQIQRAALILNKEVPNITTKQRSLANELRKAIESNNFWTSVLRIPINIELKDFAQWFGRQKEKNKACGVLTYLAEFISNGVEQEVKAGTLKRLLGNRSWVIVFDGLDEVPQDVKDAVASEVCRFVNNVAVEINADLLTLCTSRPQGYSGQFEDLDGPTIELIHLSAEQALMCAKPLLELDRTTNEAKKAIEILTSAIESPAVRELMTTPLQSHIMAVVVRDGERPPQRRWKLFNNFYQVIKRREANRNLPDKRLAKLLREEEKLLKTVHNRLGFVLHARAESSQGARTNLEHKHDFKKLVTDAVSQMVETPSVNETIDVLMRATMERLVLVSTPTDGNYVRFDIRPLQEFFAAEFIYESVDAEQLRQRVEIIASDAHWREVMYFLLSAIIENERETEIAVVVDVLVNINEGDDDNLNLLKRRLGRGAILTAKLLQEGVLEQDKRIRQKFRKCLEPLAASLEIELLYPLIQVSQTNSQSWLYSFLISCIEDKNFPESIGAAIILSHILPDNHEKIEQVTNFLVSSPPSYISALLTTNLFLRDTTLKTPSKFMKKWFFKIIIEIILSSKWTLLAEEAFISCLDIISCYHKQFFHVFNDLAILSNKLKIFEVLLNDKSYANSSSVIKVAKKYGFIEIVYFQGNWLEGIALMQLENELNNMPIILGLIYLISRFIQEKNKCWLTKLITFLENKNINNIDAILLKIEMSINIDYDGSIIEKLEYLNTINDKDFEDLWNKQPDKCPLIPHRRIRQIDSKNKNRVNLESWKSLINDEPYIAIHFWKEEEINRNEDLNIILINKIIENPHILLSSIEVWGDLIQLSGERENKLREVLLSVCLQPVSNRTRYKQLFDFSYFELNLPSEAALLPHILNYLLPRQHTRQHNIYRSRRFEDEHQVISEIISNMIHKCSDLTEIYQNLSFDQNIRAAAMITLILHPDGMKYFTNFKQQIVGFYNAEVGNWYIRAITTCLCLLAREEDKDARWIVSNLLEVTKSDYESRQYLSGLLTVWRESSQSPIQRANVQEKWLSGE</sequence>
<organism evidence="1 2">
    <name type="scientific">Trichormus variabilis SAG 1403-4b</name>
    <dbReference type="NCBI Taxonomy" id="447716"/>
    <lineage>
        <taxon>Bacteria</taxon>
        <taxon>Bacillati</taxon>
        <taxon>Cyanobacteriota</taxon>
        <taxon>Cyanophyceae</taxon>
        <taxon>Nostocales</taxon>
        <taxon>Nostocaceae</taxon>
        <taxon>Trichormus</taxon>
    </lineage>
</organism>
<evidence type="ECO:0000313" key="2">
    <source>
        <dbReference type="Proteomes" id="UP000276103"/>
    </source>
</evidence>
<proteinExistence type="predicted"/>
<keyword evidence="2" id="KW-1185">Reference proteome</keyword>
<dbReference type="InterPro" id="IPR027417">
    <property type="entry name" value="P-loop_NTPase"/>
</dbReference>